<reference evidence="3" key="1">
    <citation type="submission" date="2021-12" db="EMBL/GenBank/DDBJ databases">
        <title>Prjna785345.</title>
        <authorList>
            <person name="Rujirawat T."/>
            <person name="Krajaejun T."/>
        </authorList>
    </citation>
    <scope>NUCLEOTIDE SEQUENCE</scope>
    <source>
        <strain evidence="3">Pi057C3</strain>
    </source>
</reference>
<organism evidence="3 4">
    <name type="scientific">Pythium insidiosum</name>
    <name type="common">Pythiosis disease agent</name>
    <dbReference type="NCBI Taxonomy" id="114742"/>
    <lineage>
        <taxon>Eukaryota</taxon>
        <taxon>Sar</taxon>
        <taxon>Stramenopiles</taxon>
        <taxon>Oomycota</taxon>
        <taxon>Peronosporomycetes</taxon>
        <taxon>Pythiales</taxon>
        <taxon>Pythiaceae</taxon>
        <taxon>Pythium</taxon>
    </lineage>
</organism>
<dbReference type="EMBL" id="JAKCXM010000500">
    <property type="protein sequence ID" value="KAJ0393375.1"/>
    <property type="molecule type" value="Genomic_DNA"/>
</dbReference>
<proteinExistence type="predicted"/>
<dbReference type="Pfam" id="PF10159">
    <property type="entry name" value="MMtag"/>
    <property type="match status" value="1"/>
</dbReference>
<dbReference type="InterPro" id="IPR039207">
    <property type="entry name" value="MMTAG2-like"/>
</dbReference>
<name>A0AAD5LUY3_PYTIN</name>
<sequence>MSFGKTNYRNGGTRGGADQFKWDDVKNDKYRENYLGHSLHAPVGRWQKGKDLTWYSKLNREDRAAALKAEIALAKQRDQELMDQALGIAPKRRVEPTGPLEAAEVKELLKRGASDREGLDGERVEGVGAAPAPAGYETQPKKTMAERYQESLARGGDAGDIYALPGTATSAAGDSATRDDAARRDEKARKKAAKKQLKKEKKERKKERKQRHRRDDDEASDRRGRSRSQKALSVADAVALTLTISLCTVTAETR</sequence>
<feature type="compositionally biased region" description="Basic and acidic residues" evidence="1">
    <location>
        <begin position="176"/>
        <end position="188"/>
    </location>
</feature>
<feature type="compositionally biased region" description="Basic and acidic residues" evidence="1">
    <location>
        <begin position="110"/>
        <end position="125"/>
    </location>
</feature>
<evidence type="ECO:0000259" key="2">
    <source>
        <dbReference type="Pfam" id="PF10159"/>
    </source>
</evidence>
<comment type="caution">
    <text evidence="3">The sequence shown here is derived from an EMBL/GenBank/DDBJ whole genome shotgun (WGS) entry which is preliminary data.</text>
</comment>
<feature type="domain" description="Multiple myeloma tumor-associated protein 2-like N-terminal" evidence="2">
    <location>
        <begin position="12"/>
        <end position="87"/>
    </location>
</feature>
<feature type="compositionally biased region" description="Basic and acidic residues" evidence="1">
    <location>
        <begin position="139"/>
        <end position="149"/>
    </location>
</feature>
<dbReference type="PANTHER" id="PTHR14580:SF0">
    <property type="entry name" value="MULTIPLE MYELOMA TUMOR-ASSOCIATED PROTEIN 2"/>
    <property type="match status" value="1"/>
</dbReference>
<feature type="region of interest" description="Disordered" evidence="1">
    <location>
        <begin position="110"/>
        <end position="234"/>
    </location>
</feature>
<dbReference type="Proteomes" id="UP001209570">
    <property type="component" value="Unassembled WGS sequence"/>
</dbReference>
<protein>
    <recommendedName>
        <fullName evidence="2">Multiple myeloma tumor-associated protein 2-like N-terminal domain-containing protein</fullName>
    </recommendedName>
</protein>
<gene>
    <name evidence="3" type="ORF">P43SY_001222</name>
</gene>
<feature type="compositionally biased region" description="Basic and acidic residues" evidence="1">
    <location>
        <begin position="213"/>
        <end position="223"/>
    </location>
</feature>
<feature type="region of interest" description="Disordered" evidence="1">
    <location>
        <begin position="1"/>
        <end position="21"/>
    </location>
</feature>
<evidence type="ECO:0000256" key="1">
    <source>
        <dbReference type="SAM" id="MobiDB-lite"/>
    </source>
</evidence>
<keyword evidence="4" id="KW-1185">Reference proteome</keyword>
<dbReference type="PANTHER" id="PTHR14580">
    <property type="entry name" value="MULTIPLE MYELOMA TUMOR-ASSOCIATED PROTEIN 2 FAMILY MEMBER"/>
    <property type="match status" value="1"/>
</dbReference>
<feature type="compositionally biased region" description="Low complexity" evidence="1">
    <location>
        <begin position="166"/>
        <end position="175"/>
    </location>
</feature>
<evidence type="ECO:0000313" key="4">
    <source>
        <dbReference type="Proteomes" id="UP001209570"/>
    </source>
</evidence>
<evidence type="ECO:0000313" key="3">
    <source>
        <dbReference type="EMBL" id="KAJ0393375.1"/>
    </source>
</evidence>
<feature type="compositionally biased region" description="Polar residues" evidence="1">
    <location>
        <begin position="1"/>
        <end position="10"/>
    </location>
</feature>
<accession>A0AAD5LUY3</accession>
<dbReference type="InterPro" id="IPR019315">
    <property type="entry name" value="MMTA2_N"/>
</dbReference>
<feature type="compositionally biased region" description="Basic residues" evidence="1">
    <location>
        <begin position="189"/>
        <end position="212"/>
    </location>
</feature>
<dbReference type="AlphaFoldDB" id="A0AAD5LUY3"/>